<gene>
    <name evidence="2" type="ORF">RDB_LOCUS155027</name>
</gene>
<organism evidence="2 3">
    <name type="scientific">Rhizoctonia solani</name>
    <dbReference type="NCBI Taxonomy" id="456999"/>
    <lineage>
        <taxon>Eukaryota</taxon>
        <taxon>Fungi</taxon>
        <taxon>Dikarya</taxon>
        <taxon>Basidiomycota</taxon>
        <taxon>Agaricomycotina</taxon>
        <taxon>Agaricomycetes</taxon>
        <taxon>Cantharellales</taxon>
        <taxon>Ceratobasidiaceae</taxon>
        <taxon>Rhizoctonia</taxon>
    </lineage>
</organism>
<dbReference type="EMBL" id="CAJMWV010007385">
    <property type="protein sequence ID" value="CAE6528842.1"/>
    <property type="molecule type" value="Genomic_DNA"/>
</dbReference>
<evidence type="ECO:0000313" key="3">
    <source>
        <dbReference type="Proteomes" id="UP000663831"/>
    </source>
</evidence>
<comment type="caution">
    <text evidence="2">The sequence shown here is derived from an EMBL/GenBank/DDBJ whole genome shotgun (WGS) entry which is preliminary data.</text>
</comment>
<dbReference type="PROSITE" id="PS50181">
    <property type="entry name" value="FBOX"/>
    <property type="match status" value="1"/>
</dbReference>
<accession>A0A8H3DFU8</accession>
<dbReference type="SMART" id="SM00256">
    <property type="entry name" value="FBOX"/>
    <property type="match status" value="1"/>
</dbReference>
<dbReference type="InterPro" id="IPR036047">
    <property type="entry name" value="F-box-like_dom_sf"/>
</dbReference>
<evidence type="ECO:0000259" key="1">
    <source>
        <dbReference type="PROSITE" id="PS50181"/>
    </source>
</evidence>
<sequence>MSLIHLPLETIIRIVQYLDPVDIRSARTVCQYLKDIIATDLYLQYILELDKSGYVAPRLIRQDLDYAEMIQAIRNHRNRWKHVQLGEPKSIEVPDAVNTFLHERYFIDDVHVLHFGAMSTDGDITTSLHFHQLPSFNKGTDYKFWVHEGMGFTACSLAIQPEIDLMVLLEYCPLEPTTSWHQVDQSYRIHLRTMSSNKPHPLAMSSAPFLDVGKLPHRHFDDLSPMSLYGRILALRFVPNPHRPAFKPFVVLFDWIVGVEIGRVQLESYAGCFISFLSEEYFVVSQGYKYDVPSTNQAGNLLIFHIPLCVEEPQDRRARHIATLPFPRLRNHQNELRLRLCGEVSPIPDTTFWSKRIKPTPKIYELNRWNHICLHYETFDMGNPPRTSGQPQWCFRKDLGTCGLLYISSRALLALAANPFDSRRPNEPVVIPWETWGSYAACLPVMDTPSAYIWGRKSAFVHYDAKDESRSQLIVLDFIPSVLNHSSHVYNQECNTSSQPLVGQFIEPQVAMLGMRYRTTIINLKNKKHRKFCAYGLEINDEHLVTSVEPPRHITGRQFFSMCTI</sequence>
<evidence type="ECO:0000313" key="2">
    <source>
        <dbReference type="EMBL" id="CAE6528842.1"/>
    </source>
</evidence>
<protein>
    <recommendedName>
        <fullName evidence="1">F-box domain-containing protein</fullName>
    </recommendedName>
</protein>
<dbReference type="Pfam" id="PF12937">
    <property type="entry name" value="F-box-like"/>
    <property type="match status" value="1"/>
</dbReference>
<feature type="domain" description="F-box" evidence="1">
    <location>
        <begin position="1"/>
        <end position="46"/>
    </location>
</feature>
<dbReference type="OrthoDB" id="3215036at2759"/>
<reference evidence="2" key="1">
    <citation type="submission" date="2021-01" db="EMBL/GenBank/DDBJ databases">
        <authorList>
            <person name="Kaushik A."/>
        </authorList>
    </citation>
    <scope>NUCLEOTIDE SEQUENCE</scope>
    <source>
        <strain evidence="2">AG3-1AP</strain>
    </source>
</reference>
<dbReference type="InterPro" id="IPR001810">
    <property type="entry name" value="F-box_dom"/>
</dbReference>
<dbReference type="SUPFAM" id="SSF81383">
    <property type="entry name" value="F-box domain"/>
    <property type="match status" value="1"/>
</dbReference>
<name>A0A8H3DFU8_9AGAM</name>
<dbReference type="AlphaFoldDB" id="A0A8H3DFU8"/>
<dbReference type="Proteomes" id="UP000663831">
    <property type="component" value="Unassembled WGS sequence"/>
</dbReference>
<dbReference type="CDD" id="cd09917">
    <property type="entry name" value="F-box_SF"/>
    <property type="match status" value="1"/>
</dbReference>
<proteinExistence type="predicted"/>